<dbReference type="eggNOG" id="COG2197">
    <property type="taxonomic scope" value="Bacteria"/>
</dbReference>
<gene>
    <name evidence="4" type="ordered locus">Caci_3154</name>
</gene>
<dbReference type="Pfam" id="PF13191">
    <property type="entry name" value="AAA_16"/>
    <property type="match status" value="1"/>
</dbReference>
<dbReference type="SUPFAM" id="SSF52540">
    <property type="entry name" value="P-loop containing nucleoside triphosphate hydrolases"/>
    <property type="match status" value="1"/>
</dbReference>
<dbReference type="OrthoDB" id="4500249at2"/>
<dbReference type="SUPFAM" id="SSF46894">
    <property type="entry name" value="C-terminal effector domain of the bipartite response regulators"/>
    <property type="match status" value="1"/>
</dbReference>
<dbReference type="GO" id="GO:0005737">
    <property type="term" value="C:cytoplasm"/>
    <property type="evidence" value="ECO:0007669"/>
    <property type="project" value="TreeGrafter"/>
</dbReference>
<dbReference type="PROSITE" id="PS50043">
    <property type="entry name" value="HTH_LUXR_2"/>
    <property type="match status" value="1"/>
</dbReference>
<accession>C7Q657</accession>
<organism evidence="4 5">
    <name type="scientific">Catenulispora acidiphila (strain DSM 44928 / JCM 14897 / NBRC 102108 / NRRL B-24433 / ID139908)</name>
    <dbReference type="NCBI Taxonomy" id="479433"/>
    <lineage>
        <taxon>Bacteria</taxon>
        <taxon>Bacillati</taxon>
        <taxon>Actinomycetota</taxon>
        <taxon>Actinomycetes</taxon>
        <taxon>Catenulisporales</taxon>
        <taxon>Catenulisporaceae</taxon>
        <taxon>Catenulispora</taxon>
    </lineage>
</organism>
<dbReference type="InParanoid" id="C7Q657"/>
<dbReference type="HOGENOM" id="CLU_006850_2_2_11"/>
<dbReference type="InterPro" id="IPR016032">
    <property type="entry name" value="Sig_transdc_resp-reg_C-effctor"/>
</dbReference>
<dbReference type="PANTHER" id="PTHR16305:SF35">
    <property type="entry name" value="TRANSCRIPTIONAL ACTIVATOR DOMAIN"/>
    <property type="match status" value="1"/>
</dbReference>
<name>C7Q657_CATAD</name>
<dbReference type="InterPro" id="IPR036388">
    <property type="entry name" value="WH-like_DNA-bd_sf"/>
</dbReference>
<dbReference type="GO" id="GO:0004016">
    <property type="term" value="F:adenylate cyclase activity"/>
    <property type="evidence" value="ECO:0007669"/>
    <property type="project" value="TreeGrafter"/>
</dbReference>
<evidence type="ECO:0000259" key="3">
    <source>
        <dbReference type="PROSITE" id="PS50043"/>
    </source>
</evidence>
<dbReference type="eggNOG" id="COG0470">
    <property type="taxonomic scope" value="Bacteria"/>
</dbReference>
<proteinExistence type="predicted"/>
<keyword evidence="1" id="KW-0547">Nucleotide-binding</keyword>
<evidence type="ECO:0000313" key="4">
    <source>
        <dbReference type="EMBL" id="ACU72063.1"/>
    </source>
</evidence>
<dbReference type="GO" id="GO:0005524">
    <property type="term" value="F:ATP binding"/>
    <property type="evidence" value="ECO:0007669"/>
    <property type="project" value="UniProtKB-KW"/>
</dbReference>
<dbReference type="RefSeq" id="WP_012787356.1">
    <property type="nucleotide sequence ID" value="NC_013131.1"/>
</dbReference>
<reference evidence="4 5" key="1">
    <citation type="journal article" date="2009" name="Stand. Genomic Sci.">
        <title>Complete genome sequence of Catenulispora acidiphila type strain (ID 139908).</title>
        <authorList>
            <person name="Copeland A."/>
            <person name="Lapidus A."/>
            <person name="Glavina Del Rio T."/>
            <person name="Nolan M."/>
            <person name="Lucas S."/>
            <person name="Chen F."/>
            <person name="Tice H."/>
            <person name="Cheng J.F."/>
            <person name="Bruce D."/>
            <person name="Goodwin L."/>
            <person name="Pitluck S."/>
            <person name="Mikhailova N."/>
            <person name="Pati A."/>
            <person name="Ivanova N."/>
            <person name="Mavromatis K."/>
            <person name="Chen A."/>
            <person name="Palaniappan K."/>
            <person name="Chain P."/>
            <person name="Land M."/>
            <person name="Hauser L."/>
            <person name="Chang Y.J."/>
            <person name="Jeffries C.D."/>
            <person name="Chertkov O."/>
            <person name="Brettin T."/>
            <person name="Detter J.C."/>
            <person name="Han C."/>
            <person name="Ali Z."/>
            <person name="Tindall B.J."/>
            <person name="Goker M."/>
            <person name="Bristow J."/>
            <person name="Eisen J.A."/>
            <person name="Markowitz V."/>
            <person name="Hugenholtz P."/>
            <person name="Kyrpides N.C."/>
            <person name="Klenk H.P."/>
        </authorList>
    </citation>
    <scope>NUCLEOTIDE SEQUENCE [LARGE SCALE GENOMIC DNA]</scope>
    <source>
        <strain evidence="5">DSM 44928 / JCM 14897 / NBRC 102108 / NRRL B-24433 / ID139908</strain>
    </source>
</reference>
<dbReference type="Gene3D" id="1.25.40.10">
    <property type="entry name" value="Tetratricopeptide repeat domain"/>
    <property type="match status" value="1"/>
</dbReference>
<dbReference type="GO" id="GO:0003677">
    <property type="term" value="F:DNA binding"/>
    <property type="evidence" value="ECO:0007669"/>
    <property type="project" value="InterPro"/>
</dbReference>
<evidence type="ECO:0000256" key="1">
    <source>
        <dbReference type="ARBA" id="ARBA00022741"/>
    </source>
</evidence>
<dbReference type="CDD" id="cd06170">
    <property type="entry name" value="LuxR_C_like"/>
    <property type="match status" value="1"/>
</dbReference>
<dbReference type="KEGG" id="cai:Caci_3154"/>
<dbReference type="InterPro" id="IPR041664">
    <property type="entry name" value="AAA_16"/>
</dbReference>
<dbReference type="PRINTS" id="PR00038">
    <property type="entry name" value="HTHLUXR"/>
</dbReference>
<dbReference type="SMART" id="SM00421">
    <property type="entry name" value="HTH_LUXR"/>
    <property type="match status" value="1"/>
</dbReference>
<evidence type="ECO:0000256" key="2">
    <source>
        <dbReference type="ARBA" id="ARBA00022840"/>
    </source>
</evidence>
<dbReference type="Gene3D" id="1.10.10.10">
    <property type="entry name" value="Winged helix-like DNA-binding domain superfamily/Winged helix DNA-binding domain"/>
    <property type="match status" value="1"/>
</dbReference>
<dbReference type="eggNOG" id="COG0457">
    <property type="taxonomic scope" value="Bacteria"/>
</dbReference>
<keyword evidence="2" id="KW-0067">ATP-binding</keyword>
<dbReference type="InterPro" id="IPR027417">
    <property type="entry name" value="P-loop_NTPase"/>
</dbReference>
<dbReference type="SUPFAM" id="SSF48452">
    <property type="entry name" value="TPR-like"/>
    <property type="match status" value="1"/>
</dbReference>
<sequence>MLAIGSPQAWQALVGREAQAERMAEAVAALASGRGAVLEIAGDPGMGKTRLLGRLAQLASGQGARVARSTALRGNTIARQLFRDAWADVPAPDAADADDDEGFRRVRSALSDWAADPVGIGGAVIFDDVHLADEASTRLLARLIRTPVPGPLLMAIGHCPRRTGSLLLEALDDGSRTGTVVRVELGALDVTAVNQLLSAWSGTRDLDPGYLEQIRAASDGNPRYLRVLNAAGWRPELWPDSPGEDTGALLREGASMAAELDALSAAETSVVTAAAVLGGSFRPEDVAVICAAITPGAAITSGAAVTPGASTASSASATLGLGLAGILDALDDLVRADVVRHIAPGARFAFRHPLLGHVAHERASLPTLLAAHQRALDLLKARGAGMVDLAKHAEHLVGTDAAAAAPLLARGAGEILPDAPETAVRWLRLALQTPVGERPSAERDALMLECCRALSAAGRFEEARALAHDVLRDDTWLTGPLRQRAYAMRIAAERQLGRYDEASAVASAAIEALPRPLTAGAAELAFEYGALHLYRGTYALARPVVQEVAAAVKAASEGTAAGAAGAAGATGFADVAVARAGSRTSAASAPDEAGPLGASHDVDTYLIDIPSAPEARAAAAVRVLAAFGDAFLGETADAIPALVESARLVDGLPDATAARNPELLAMLGCGEMFMEGYTAAARHLRRCLAIARKGGPQQMKLNVLLGLAFIDQQTGNLRRCEERAEEASRVARATGADDGVSMSEALRVGAMIWTRPRAESAAVVAAAEQALRSARPGNGWWSGSAAMQLAVVRMVTGDAAGCVDALLEGGGGPELRKLQPAYRPMLLSMLSTAALRCGRPDLARQAAQDAEQAAEASGLSVQRAYVVRAQAALRAAEGDHATAAQLFEQAALGFRRANRPVQHAWTLLAGSASAMQALGPTVAATWLDTAEEVARVHGAARIAEDVADVRTRLLTGGAARPAAQPAATALAGAVVVVTPTAVAAGAVAPVGAAAAAAVMAVPAATDGAPVDPAPPVALQPDVRDLLTTREREIAALVATGRRSRAIADELFLSHRTVETHLARIYRKLNVSSRTALAHLLQGTDSPGPD</sequence>
<dbReference type="Pfam" id="PF00196">
    <property type="entry name" value="GerE"/>
    <property type="match status" value="1"/>
</dbReference>
<dbReference type="STRING" id="479433.Caci_3154"/>
<dbReference type="PROSITE" id="PS00622">
    <property type="entry name" value="HTH_LUXR_1"/>
    <property type="match status" value="1"/>
</dbReference>
<protein>
    <submittedName>
        <fullName evidence="4">Transcriptional regulator, LuxR family</fullName>
    </submittedName>
</protein>
<feature type="domain" description="HTH luxR-type" evidence="3">
    <location>
        <begin position="1019"/>
        <end position="1084"/>
    </location>
</feature>
<evidence type="ECO:0000313" key="5">
    <source>
        <dbReference type="Proteomes" id="UP000000851"/>
    </source>
</evidence>
<dbReference type="Gene3D" id="3.40.50.300">
    <property type="entry name" value="P-loop containing nucleotide triphosphate hydrolases"/>
    <property type="match status" value="1"/>
</dbReference>
<dbReference type="AlphaFoldDB" id="C7Q657"/>
<dbReference type="InterPro" id="IPR011990">
    <property type="entry name" value="TPR-like_helical_dom_sf"/>
</dbReference>
<dbReference type="SMART" id="SM00382">
    <property type="entry name" value="AAA"/>
    <property type="match status" value="1"/>
</dbReference>
<dbReference type="Proteomes" id="UP000000851">
    <property type="component" value="Chromosome"/>
</dbReference>
<dbReference type="InterPro" id="IPR003593">
    <property type="entry name" value="AAA+_ATPase"/>
</dbReference>
<keyword evidence="5" id="KW-1185">Reference proteome</keyword>
<dbReference type="InterPro" id="IPR000792">
    <property type="entry name" value="Tscrpt_reg_LuxR_C"/>
</dbReference>
<dbReference type="EMBL" id="CP001700">
    <property type="protein sequence ID" value="ACU72063.1"/>
    <property type="molecule type" value="Genomic_DNA"/>
</dbReference>
<dbReference type="GO" id="GO:0006355">
    <property type="term" value="P:regulation of DNA-templated transcription"/>
    <property type="evidence" value="ECO:0007669"/>
    <property type="project" value="InterPro"/>
</dbReference>
<dbReference type="PANTHER" id="PTHR16305">
    <property type="entry name" value="TESTICULAR SOLUBLE ADENYLYL CYCLASE"/>
    <property type="match status" value="1"/>
</dbReference>